<dbReference type="Proteomes" id="UP000281993">
    <property type="component" value="Segment"/>
</dbReference>
<dbReference type="Gene3D" id="1.10.10.10">
    <property type="entry name" value="Winged helix-like DNA-binding domain superfamily/Winged helix DNA-binding domain"/>
    <property type="match status" value="1"/>
</dbReference>
<accession>A0A386KP72</accession>
<sequence length="87" mass="9984">MSIRALNWAFDQRTIKSTPKFVLVVLADMADENNSCYPSQRHIAEKINAGERTVRDALTALENAGLISRELRYIDDRRTSSRYVLQL</sequence>
<evidence type="ECO:0000313" key="1">
    <source>
        <dbReference type="EMBL" id="AYD87385.1"/>
    </source>
</evidence>
<dbReference type="EMBL" id="MH825712">
    <property type="protein sequence ID" value="AYD87385.1"/>
    <property type="molecule type" value="Genomic_DNA"/>
</dbReference>
<dbReference type="InterPro" id="IPR036388">
    <property type="entry name" value="WH-like_DNA-bd_sf"/>
</dbReference>
<name>A0A386KP72_9CAUD</name>
<gene>
    <name evidence="1" type="primary">90</name>
    <name evidence="1" type="ORF">SEA_VALENTINIPUFF_90</name>
</gene>
<proteinExistence type="predicted"/>
<reference evidence="1 2" key="1">
    <citation type="submission" date="2018-08" db="EMBL/GenBank/DDBJ databases">
        <authorList>
            <person name="Preder H."/>
            <person name="Servin-Meza L.A."/>
            <person name="Bonilla J.A."/>
            <person name="Klyczek K."/>
            <person name="Garlena R.A."/>
            <person name="Russell D.A."/>
            <person name="Pope W.H."/>
            <person name="Jacobs-Sera D."/>
            <person name="Hatfull G.F."/>
        </authorList>
    </citation>
    <scope>NUCLEOTIDE SEQUENCE [LARGE SCALE GENOMIC DNA]</scope>
</reference>
<organism evidence="1 2">
    <name type="scientific">Microbacterium phage ValentiniPuff</name>
    <dbReference type="NCBI Taxonomy" id="2315705"/>
    <lineage>
        <taxon>Viruses</taxon>
        <taxon>Duplodnaviria</taxon>
        <taxon>Heunggongvirae</taxon>
        <taxon>Uroviricota</taxon>
        <taxon>Caudoviricetes</taxon>
        <taxon>Valentinivirus</taxon>
        <taxon>Valentinivirus valentinipuff</taxon>
    </lineage>
</organism>
<keyword evidence="2" id="KW-1185">Reference proteome</keyword>
<evidence type="ECO:0000313" key="2">
    <source>
        <dbReference type="Proteomes" id="UP000281993"/>
    </source>
</evidence>
<dbReference type="InterPro" id="IPR036390">
    <property type="entry name" value="WH_DNA-bd_sf"/>
</dbReference>
<dbReference type="Pfam" id="PF13730">
    <property type="entry name" value="HTH_36"/>
    <property type="match status" value="1"/>
</dbReference>
<dbReference type="SUPFAM" id="SSF46785">
    <property type="entry name" value="Winged helix' DNA-binding domain"/>
    <property type="match status" value="1"/>
</dbReference>
<protein>
    <submittedName>
        <fullName evidence="1">Helix-turn-helix DNA binding domain protein</fullName>
    </submittedName>
</protein>